<keyword evidence="1" id="KW-0472">Membrane</keyword>
<protein>
    <submittedName>
        <fullName evidence="2">Permease</fullName>
    </submittedName>
</protein>
<gene>
    <name evidence="2" type="ORF">GO594_30420</name>
</gene>
<proteinExistence type="predicted"/>
<feature type="transmembrane region" description="Helical" evidence="1">
    <location>
        <begin position="36"/>
        <end position="60"/>
    </location>
</feature>
<evidence type="ECO:0000256" key="1">
    <source>
        <dbReference type="SAM" id="Phobius"/>
    </source>
</evidence>
<name>A0A7X3HEP3_9GAMM</name>
<reference evidence="2 3" key="1">
    <citation type="submission" date="2019-12" db="EMBL/GenBank/DDBJ databases">
        <title>Draft genome sequence of Pseudomonas otitidis recovered from a chicken carcass.</title>
        <authorList>
            <person name="Vieira T.R."/>
            <person name="Oliviera E.F.C."/>
            <person name="Silva N.M.V."/>
            <person name="Sambrano G.E."/>
            <person name="Cibulski S.P."/>
            <person name="Cardoso M.R.I."/>
        </authorList>
    </citation>
    <scope>NUCLEOTIDE SEQUENCE [LARGE SCALE GENOMIC DNA]</scope>
    <source>
        <strain evidence="2 3">25_K</strain>
    </source>
</reference>
<keyword evidence="1" id="KW-1133">Transmembrane helix</keyword>
<keyword evidence="1" id="KW-0812">Transmembrane</keyword>
<comment type="caution">
    <text evidence="2">The sequence shown here is derived from an EMBL/GenBank/DDBJ whole genome shotgun (WGS) entry which is preliminary data.</text>
</comment>
<feature type="non-terminal residue" evidence="2">
    <location>
        <position position="1"/>
    </location>
</feature>
<dbReference type="EMBL" id="WTFN01000249">
    <property type="protein sequence ID" value="MWK60300.1"/>
    <property type="molecule type" value="Genomic_DNA"/>
</dbReference>
<dbReference type="Proteomes" id="UP000461288">
    <property type="component" value="Unassembled WGS sequence"/>
</dbReference>
<accession>A0A7X3HEP3</accession>
<evidence type="ECO:0000313" key="3">
    <source>
        <dbReference type="Proteomes" id="UP000461288"/>
    </source>
</evidence>
<dbReference type="AlphaFoldDB" id="A0A7X3HEP3"/>
<sequence length="63" mass="6704">SFTMMPPTAQLVFLVVGPMVDVKLMAMQRGAWGNGFIARFVPLTFAVALLTAIGVGALFFGDI</sequence>
<evidence type="ECO:0000313" key="2">
    <source>
        <dbReference type="EMBL" id="MWK60300.1"/>
    </source>
</evidence>
<organism evidence="2 3">
    <name type="scientific">Metapseudomonas otitidis</name>
    <dbReference type="NCBI Taxonomy" id="319939"/>
    <lineage>
        <taxon>Bacteria</taxon>
        <taxon>Pseudomonadati</taxon>
        <taxon>Pseudomonadota</taxon>
        <taxon>Gammaproteobacteria</taxon>
        <taxon>Pseudomonadales</taxon>
        <taxon>Pseudomonadaceae</taxon>
        <taxon>Metapseudomonas</taxon>
    </lineage>
</organism>